<evidence type="ECO:0000313" key="1">
    <source>
        <dbReference type="Proteomes" id="UP000887579"/>
    </source>
</evidence>
<protein>
    <submittedName>
        <fullName evidence="2">Uncharacterized protein</fullName>
    </submittedName>
</protein>
<dbReference type="Proteomes" id="UP000887579">
    <property type="component" value="Unplaced"/>
</dbReference>
<accession>A0AC34GNB3</accession>
<name>A0AC34GNB3_9BILA</name>
<evidence type="ECO:0000313" key="2">
    <source>
        <dbReference type="WBParaSite" id="ES5_v2.g422.t1"/>
    </source>
</evidence>
<reference evidence="2" key="1">
    <citation type="submission" date="2022-11" db="UniProtKB">
        <authorList>
            <consortium name="WormBaseParasite"/>
        </authorList>
    </citation>
    <scope>IDENTIFICATION</scope>
</reference>
<sequence length="102" mass="11872">MEWLLLDFYQKEAKYGHISKYPVADDDNSLLRCKGPENLANKTLVEAAKALFYKEPIIQAQTAAFTNNRYLNQSFTNLSICAKRHRHIKKYSNEVEQLYVEA</sequence>
<organism evidence="1 2">
    <name type="scientific">Panagrolaimus sp. ES5</name>
    <dbReference type="NCBI Taxonomy" id="591445"/>
    <lineage>
        <taxon>Eukaryota</taxon>
        <taxon>Metazoa</taxon>
        <taxon>Ecdysozoa</taxon>
        <taxon>Nematoda</taxon>
        <taxon>Chromadorea</taxon>
        <taxon>Rhabditida</taxon>
        <taxon>Tylenchina</taxon>
        <taxon>Panagrolaimomorpha</taxon>
        <taxon>Panagrolaimoidea</taxon>
        <taxon>Panagrolaimidae</taxon>
        <taxon>Panagrolaimus</taxon>
    </lineage>
</organism>
<dbReference type="WBParaSite" id="ES5_v2.g422.t1">
    <property type="protein sequence ID" value="ES5_v2.g422.t1"/>
    <property type="gene ID" value="ES5_v2.g422"/>
</dbReference>
<proteinExistence type="predicted"/>